<dbReference type="Pfam" id="PF00248">
    <property type="entry name" value="Aldo_ket_red"/>
    <property type="match status" value="1"/>
</dbReference>
<keyword evidence="6 11" id="KW-0371">Homeobox</keyword>
<accession>A0A2P5DFD9</accession>
<organism evidence="15 16">
    <name type="scientific">Parasponia andersonii</name>
    <name type="common">Sponia andersonii</name>
    <dbReference type="NCBI Taxonomy" id="3476"/>
    <lineage>
        <taxon>Eukaryota</taxon>
        <taxon>Viridiplantae</taxon>
        <taxon>Streptophyta</taxon>
        <taxon>Embryophyta</taxon>
        <taxon>Tracheophyta</taxon>
        <taxon>Spermatophyta</taxon>
        <taxon>Magnoliopsida</taxon>
        <taxon>eudicotyledons</taxon>
        <taxon>Gunneridae</taxon>
        <taxon>Pentapetalae</taxon>
        <taxon>rosids</taxon>
        <taxon>fabids</taxon>
        <taxon>Rosales</taxon>
        <taxon>Cannabaceae</taxon>
        <taxon>Parasponia</taxon>
    </lineage>
</organism>
<dbReference type="FunFam" id="1.10.10.60:FF:000293">
    <property type="entry name" value="Homeobox-leucine zipper protein ATHB-7"/>
    <property type="match status" value="1"/>
</dbReference>
<dbReference type="SMART" id="SM00389">
    <property type="entry name" value="HOX"/>
    <property type="match status" value="1"/>
</dbReference>
<keyword evidence="16" id="KW-1185">Reference proteome</keyword>
<dbReference type="PANTHER" id="PTHR43625">
    <property type="entry name" value="AFLATOXIN B1 ALDEHYDE REDUCTASE"/>
    <property type="match status" value="1"/>
</dbReference>
<evidence type="ECO:0000256" key="4">
    <source>
        <dbReference type="ARBA" id="ARBA00023015"/>
    </source>
</evidence>
<dbReference type="InterPro" id="IPR050791">
    <property type="entry name" value="Aldo-Keto_reductase"/>
</dbReference>
<name>A0A2P5DFD9_PARAD</name>
<dbReference type="GO" id="GO:0045893">
    <property type="term" value="P:positive regulation of DNA-templated transcription"/>
    <property type="evidence" value="ECO:0007669"/>
    <property type="project" value="UniProtKB-ARBA"/>
</dbReference>
<evidence type="ECO:0000256" key="6">
    <source>
        <dbReference type="ARBA" id="ARBA00023155"/>
    </source>
</evidence>
<evidence type="ECO:0000256" key="5">
    <source>
        <dbReference type="ARBA" id="ARBA00023125"/>
    </source>
</evidence>
<dbReference type="EMBL" id="JXTB01000041">
    <property type="protein sequence ID" value="PON71997.1"/>
    <property type="molecule type" value="Genomic_DNA"/>
</dbReference>
<dbReference type="InterPro" id="IPR036812">
    <property type="entry name" value="NAD(P)_OxRdtase_dom_sf"/>
</dbReference>
<dbReference type="OrthoDB" id="2310150at2759"/>
<keyword evidence="3" id="KW-0560">Oxidoreductase</keyword>
<dbReference type="GO" id="GO:0000976">
    <property type="term" value="F:transcription cis-regulatory region binding"/>
    <property type="evidence" value="ECO:0007669"/>
    <property type="project" value="UniProtKB-ARBA"/>
</dbReference>
<dbReference type="GO" id="GO:0005634">
    <property type="term" value="C:nucleus"/>
    <property type="evidence" value="ECO:0007669"/>
    <property type="project" value="UniProtKB-SubCell"/>
</dbReference>
<evidence type="ECO:0000259" key="14">
    <source>
        <dbReference type="PROSITE" id="PS50071"/>
    </source>
</evidence>
<keyword evidence="4" id="KW-0805">Transcription regulation</keyword>
<dbReference type="GO" id="GO:0016491">
    <property type="term" value="F:oxidoreductase activity"/>
    <property type="evidence" value="ECO:0007669"/>
    <property type="project" value="UniProtKB-KW"/>
</dbReference>
<dbReference type="PRINTS" id="PR00069">
    <property type="entry name" value="ALDKETRDTASE"/>
</dbReference>
<feature type="DNA-binding region" description="Homeobox" evidence="11">
    <location>
        <begin position="35"/>
        <end position="94"/>
    </location>
</feature>
<dbReference type="GO" id="GO:0005737">
    <property type="term" value="C:cytoplasm"/>
    <property type="evidence" value="ECO:0007669"/>
    <property type="project" value="TreeGrafter"/>
</dbReference>
<dbReference type="PROSITE" id="PS00062">
    <property type="entry name" value="ALDOKETO_REDUCTASE_2"/>
    <property type="match status" value="1"/>
</dbReference>
<dbReference type="InterPro" id="IPR009057">
    <property type="entry name" value="Homeodomain-like_sf"/>
</dbReference>
<evidence type="ECO:0000256" key="2">
    <source>
        <dbReference type="ARBA" id="ARBA00022857"/>
    </source>
</evidence>
<reference evidence="16" key="1">
    <citation type="submission" date="2016-06" db="EMBL/GenBank/DDBJ databases">
        <title>Parallel loss of symbiosis genes in relatives of nitrogen-fixing non-legume Parasponia.</title>
        <authorList>
            <person name="Van Velzen R."/>
            <person name="Holmer R."/>
            <person name="Bu F."/>
            <person name="Rutten L."/>
            <person name="Van Zeijl A."/>
            <person name="Liu W."/>
            <person name="Santuari L."/>
            <person name="Cao Q."/>
            <person name="Sharma T."/>
            <person name="Shen D."/>
            <person name="Roswanjaya Y."/>
            <person name="Wardhani T."/>
            <person name="Kalhor M.S."/>
            <person name="Jansen J."/>
            <person name="Van den Hoogen J."/>
            <person name="Gungor B."/>
            <person name="Hartog M."/>
            <person name="Hontelez J."/>
            <person name="Verver J."/>
            <person name="Yang W.-C."/>
            <person name="Schijlen E."/>
            <person name="Repin R."/>
            <person name="Schilthuizen M."/>
            <person name="Schranz E."/>
            <person name="Heidstra R."/>
            <person name="Miyata K."/>
            <person name="Fedorova E."/>
            <person name="Kohlen W."/>
            <person name="Bisseling T."/>
            <person name="Smit S."/>
            <person name="Geurts R."/>
        </authorList>
    </citation>
    <scope>NUCLEOTIDE SEQUENCE [LARGE SCALE GENOMIC DNA]</scope>
    <source>
        <strain evidence="16">cv. WU1-14</strain>
    </source>
</reference>
<keyword evidence="5 11" id="KW-0238">DNA-binding</keyword>
<dbReference type="GO" id="GO:0009737">
    <property type="term" value="P:response to abscisic acid"/>
    <property type="evidence" value="ECO:0007669"/>
    <property type="project" value="UniProtKB-ARBA"/>
</dbReference>
<dbReference type="PANTHER" id="PTHR43625:SF5">
    <property type="entry name" value="PYRIDOXAL REDUCTASE, CHLOROPLASTIC"/>
    <property type="match status" value="1"/>
</dbReference>
<dbReference type="InterPro" id="IPR023210">
    <property type="entry name" value="NADP_OxRdtase_dom"/>
</dbReference>
<dbReference type="Gene3D" id="3.20.20.100">
    <property type="entry name" value="NADP-dependent oxidoreductase domain"/>
    <property type="match status" value="1"/>
</dbReference>
<feature type="region of interest" description="Disordered" evidence="13">
    <location>
        <begin position="141"/>
        <end position="168"/>
    </location>
</feature>
<dbReference type="InterPro" id="IPR018170">
    <property type="entry name" value="Aldo/ket_reductase_CS"/>
</dbReference>
<comment type="function">
    <text evidence="10">Probable transcription activator that may act as growth regulators in response to water deficit.</text>
</comment>
<sequence>MERVEFSASENLQSVTTSLEPQPVAKKKRNKNKNSCNNQRRFSDEQIKLLESIFESETKLEPRKKVQLARELGLQPRQVAIWFQNRRARWKSKQIEQDFRSLKAEYDSLVSQFESLKEEKESLILQLQKLNDLLLKRRDEKEDKDSGSGFRNANLKNETKPSLQEGLEDRGIMNTSNNIEDLGQQGYEILDTSQQVDASLTSLESCSQPESVMAFSNSTITTSYFNSFSSSSGITLPSSSFNPLKLPLFWPWQKVKVGPLSVSPMGFGTWAWGNQLLWGYQESMDPELQRTFNLAVENGINLFDTADSYGTGRLNGQSEKLLGKFIRDFQGQKWIQDDIVIATKFAAYPWRLTPGQFVNACRASLDRIQIEQMGIGQLHWSTANYAPLQEMALWNGLVAMYEKGLVRAVGVSNYGPKQLLKIYDYLKARGVPVVSAQVQFSLLSMGEDQLEIKNICDSLGIRVIAYSPLGLGMLTGKYTPDKLPPGPRSFLFRQILPGLEPLLRSLKEIAQKRRKTVPQVAINWCICKGTIPIPGVKTVKQAEDNLGALGWRLSSEELLQLEYAAIESPKKMVQNIFQTRFVFSYLFFTLG</sequence>
<evidence type="ECO:0000256" key="13">
    <source>
        <dbReference type="SAM" id="MobiDB-lite"/>
    </source>
</evidence>
<dbReference type="Pfam" id="PF02183">
    <property type="entry name" value="HALZ"/>
    <property type="match status" value="1"/>
</dbReference>
<feature type="compositionally biased region" description="Polar residues" evidence="13">
    <location>
        <begin position="149"/>
        <end position="162"/>
    </location>
</feature>
<evidence type="ECO:0000256" key="8">
    <source>
        <dbReference type="ARBA" id="ARBA00023242"/>
    </source>
</evidence>
<dbReference type="InterPro" id="IPR001356">
    <property type="entry name" value="HD"/>
</dbReference>
<feature type="domain" description="Homeobox" evidence="14">
    <location>
        <begin position="33"/>
        <end position="93"/>
    </location>
</feature>
<dbReference type="SUPFAM" id="SSF46689">
    <property type="entry name" value="Homeodomain-like"/>
    <property type="match status" value="1"/>
</dbReference>
<evidence type="ECO:0000256" key="10">
    <source>
        <dbReference type="ARBA" id="ARBA00058361"/>
    </source>
</evidence>
<evidence type="ECO:0000313" key="15">
    <source>
        <dbReference type="EMBL" id="PON71997.1"/>
    </source>
</evidence>
<comment type="subcellular location">
    <subcellularLocation>
        <location evidence="1 11 12">Nucleus</location>
    </subcellularLocation>
</comment>
<keyword evidence="8 11" id="KW-0539">Nucleus</keyword>
<dbReference type="InterPro" id="IPR003106">
    <property type="entry name" value="Leu_zip_homeo"/>
</dbReference>
<dbReference type="Pfam" id="PF00046">
    <property type="entry name" value="Homeodomain"/>
    <property type="match status" value="1"/>
</dbReference>
<evidence type="ECO:0000256" key="9">
    <source>
        <dbReference type="ARBA" id="ARBA00025748"/>
    </source>
</evidence>
<evidence type="ECO:0000313" key="16">
    <source>
        <dbReference type="Proteomes" id="UP000237105"/>
    </source>
</evidence>
<dbReference type="InterPro" id="IPR020471">
    <property type="entry name" value="AKR"/>
</dbReference>
<proteinExistence type="inferred from homology"/>
<comment type="similarity">
    <text evidence="9">Belongs to the HD-ZIP homeobox family. Class I subfamily.</text>
</comment>
<evidence type="ECO:0000256" key="12">
    <source>
        <dbReference type="RuleBase" id="RU000682"/>
    </source>
</evidence>
<protein>
    <submittedName>
        <fullName evidence="15">Aldo/keto reductase</fullName>
    </submittedName>
</protein>
<feature type="compositionally biased region" description="Polar residues" evidence="13">
    <location>
        <begin position="8"/>
        <end position="20"/>
    </location>
</feature>
<dbReference type="InterPro" id="IPR000047">
    <property type="entry name" value="HTH_motif"/>
</dbReference>
<keyword evidence="7" id="KW-0804">Transcription</keyword>
<dbReference type="PROSITE" id="PS00027">
    <property type="entry name" value="HOMEOBOX_1"/>
    <property type="match status" value="1"/>
</dbReference>
<dbReference type="GO" id="GO:0009414">
    <property type="term" value="P:response to water deprivation"/>
    <property type="evidence" value="ECO:0007669"/>
    <property type="project" value="UniProtKB-ARBA"/>
</dbReference>
<evidence type="ECO:0000256" key="1">
    <source>
        <dbReference type="ARBA" id="ARBA00004123"/>
    </source>
</evidence>
<dbReference type="Proteomes" id="UP000237105">
    <property type="component" value="Unassembled WGS sequence"/>
</dbReference>
<keyword evidence="2" id="KW-0521">NADP</keyword>
<gene>
    <name evidence="15" type="ORF">PanWU01x14_068390</name>
</gene>
<evidence type="ECO:0000256" key="3">
    <source>
        <dbReference type="ARBA" id="ARBA00023002"/>
    </source>
</evidence>
<dbReference type="InterPro" id="IPR017970">
    <property type="entry name" value="Homeobox_CS"/>
</dbReference>
<dbReference type="SUPFAM" id="SSF51430">
    <property type="entry name" value="NAD(P)-linked oxidoreductase"/>
    <property type="match status" value="1"/>
</dbReference>
<dbReference type="Gene3D" id="1.10.10.60">
    <property type="entry name" value="Homeodomain-like"/>
    <property type="match status" value="1"/>
</dbReference>
<comment type="caution">
    <text evidence="15">The sequence shown here is derived from an EMBL/GenBank/DDBJ whole genome shotgun (WGS) entry which is preliminary data.</text>
</comment>
<dbReference type="CDD" id="cd19093">
    <property type="entry name" value="AKR_AtPLR-like"/>
    <property type="match status" value="1"/>
</dbReference>
<dbReference type="GO" id="GO:0000981">
    <property type="term" value="F:DNA-binding transcription factor activity, RNA polymerase II-specific"/>
    <property type="evidence" value="ECO:0007669"/>
    <property type="project" value="InterPro"/>
</dbReference>
<evidence type="ECO:0000256" key="7">
    <source>
        <dbReference type="ARBA" id="ARBA00023163"/>
    </source>
</evidence>
<dbReference type="AlphaFoldDB" id="A0A2P5DFD9"/>
<dbReference type="CDD" id="cd00086">
    <property type="entry name" value="homeodomain"/>
    <property type="match status" value="1"/>
</dbReference>
<dbReference type="PRINTS" id="PR00031">
    <property type="entry name" value="HTHREPRESSR"/>
</dbReference>
<dbReference type="STRING" id="3476.A0A2P5DFD9"/>
<dbReference type="PROSITE" id="PS50071">
    <property type="entry name" value="HOMEOBOX_2"/>
    <property type="match status" value="1"/>
</dbReference>
<evidence type="ECO:0000256" key="11">
    <source>
        <dbReference type="PROSITE-ProRule" id="PRU00108"/>
    </source>
</evidence>
<feature type="region of interest" description="Disordered" evidence="13">
    <location>
        <begin position="1"/>
        <end position="37"/>
    </location>
</feature>